<sequence length="349" mass="40141">MWLQLEDIGNGINDPWLIMGDYNAILHSDDRAHDTAFQEAEIRDFKYFMANVGLCELKSVGRNYTWTNGHVFSKIDKVIVKSSWITTMNDLEDGVLDSGCSDHSPLMLHFAEKTIVRSRPFKTDHSQIKKLKLPDGSWTKADNEVQHEIIKFYLLLRTTANHLPTIDPIVCTTGNVLNRSQQMKLIQPMKPEEVTNALIGIEDMKALSVECFNRFFYKKSWTVIGEDVTKILGEGNTKSGYNQFMNHVMKPFIGKFVMVYFDDVLVYSKSIEERVLYLQNIFEVLRKKKLYGNLEKCSFGMNEVVFLGFVLRSRGVEVDESKIGAIKNKPTPKSIGEVRIFHRLASFYR</sequence>
<feature type="domain" description="Reverse transcriptase" evidence="1">
    <location>
        <begin position="241"/>
        <end position="310"/>
    </location>
</feature>
<dbReference type="Proteomes" id="UP000222542">
    <property type="component" value="Unassembled WGS sequence"/>
</dbReference>
<evidence type="ECO:0000313" key="3">
    <source>
        <dbReference type="EMBL" id="PHT71043.1"/>
    </source>
</evidence>
<reference evidence="3 4" key="1">
    <citation type="journal article" date="2014" name="Nat. Genet.">
        <title>Genome sequence of the hot pepper provides insights into the evolution of pungency in Capsicum species.</title>
        <authorList>
            <person name="Kim S."/>
            <person name="Park M."/>
            <person name="Yeom S.I."/>
            <person name="Kim Y.M."/>
            <person name="Lee J.M."/>
            <person name="Lee H.A."/>
            <person name="Seo E."/>
            <person name="Choi J."/>
            <person name="Cheong K."/>
            <person name="Kim K.T."/>
            <person name="Jung K."/>
            <person name="Lee G.W."/>
            <person name="Oh S.K."/>
            <person name="Bae C."/>
            <person name="Kim S.B."/>
            <person name="Lee H.Y."/>
            <person name="Kim S.Y."/>
            <person name="Kim M.S."/>
            <person name="Kang B.C."/>
            <person name="Jo Y.D."/>
            <person name="Yang H.B."/>
            <person name="Jeong H.J."/>
            <person name="Kang W.H."/>
            <person name="Kwon J.K."/>
            <person name="Shin C."/>
            <person name="Lim J.Y."/>
            <person name="Park J.H."/>
            <person name="Huh J.H."/>
            <person name="Kim J.S."/>
            <person name="Kim B.D."/>
            <person name="Cohen O."/>
            <person name="Paran I."/>
            <person name="Suh M.C."/>
            <person name="Lee S.B."/>
            <person name="Kim Y.K."/>
            <person name="Shin Y."/>
            <person name="Noh S.J."/>
            <person name="Park J."/>
            <person name="Seo Y.S."/>
            <person name="Kwon S.Y."/>
            <person name="Kim H.A."/>
            <person name="Park J.M."/>
            <person name="Kim H.J."/>
            <person name="Choi S.B."/>
            <person name="Bosland P.W."/>
            <person name="Reeves G."/>
            <person name="Jo S.H."/>
            <person name="Lee B.W."/>
            <person name="Cho H.T."/>
            <person name="Choi H.S."/>
            <person name="Lee M.S."/>
            <person name="Yu Y."/>
            <person name="Do Choi Y."/>
            <person name="Park B.S."/>
            <person name="van Deynze A."/>
            <person name="Ashrafi H."/>
            <person name="Hill T."/>
            <person name="Kim W.T."/>
            <person name="Pai H.S."/>
            <person name="Ahn H.K."/>
            <person name="Yeam I."/>
            <person name="Giovannoni J.J."/>
            <person name="Rose J.K."/>
            <person name="Sorensen I."/>
            <person name="Lee S.J."/>
            <person name="Kim R.W."/>
            <person name="Choi I.Y."/>
            <person name="Choi B.S."/>
            <person name="Lim J.S."/>
            <person name="Lee Y.H."/>
            <person name="Choi D."/>
        </authorList>
    </citation>
    <scope>NUCLEOTIDE SEQUENCE [LARGE SCALE GENOMIC DNA]</scope>
    <source>
        <strain evidence="4">cv. CM334</strain>
    </source>
</reference>
<accession>A0A2G2YMQ4</accession>
<dbReference type="PANTHER" id="PTHR33710:SF65">
    <property type="entry name" value="ENDONUCLEASE_EXONUCLEASE_PHOSPHATASE"/>
    <property type="match status" value="1"/>
</dbReference>
<evidence type="ECO:0000259" key="1">
    <source>
        <dbReference type="Pfam" id="PF00078"/>
    </source>
</evidence>
<reference evidence="3 4" key="2">
    <citation type="journal article" date="2017" name="Genome Biol.">
        <title>New reference genome sequences of hot pepper reveal the massive evolution of plant disease-resistance genes by retroduplication.</title>
        <authorList>
            <person name="Kim S."/>
            <person name="Park J."/>
            <person name="Yeom S.I."/>
            <person name="Kim Y.M."/>
            <person name="Seo E."/>
            <person name="Kim K.T."/>
            <person name="Kim M.S."/>
            <person name="Lee J.M."/>
            <person name="Cheong K."/>
            <person name="Shin H.S."/>
            <person name="Kim S.B."/>
            <person name="Han K."/>
            <person name="Lee J."/>
            <person name="Park M."/>
            <person name="Lee H.A."/>
            <person name="Lee H.Y."/>
            <person name="Lee Y."/>
            <person name="Oh S."/>
            <person name="Lee J.H."/>
            <person name="Choi E."/>
            <person name="Choi E."/>
            <person name="Lee S.E."/>
            <person name="Jeon J."/>
            <person name="Kim H."/>
            <person name="Choi G."/>
            <person name="Song H."/>
            <person name="Lee J."/>
            <person name="Lee S.C."/>
            <person name="Kwon J.K."/>
            <person name="Lee H.Y."/>
            <person name="Koo N."/>
            <person name="Hong Y."/>
            <person name="Kim R.W."/>
            <person name="Kang W.H."/>
            <person name="Huh J.H."/>
            <person name="Kang B.C."/>
            <person name="Yang T.J."/>
            <person name="Lee Y.H."/>
            <person name="Bennetzen J.L."/>
            <person name="Choi D."/>
        </authorList>
    </citation>
    <scope>NUCLEOTIDE SEQUENCE [LARGE SCALE GENOMIC DNA]</scope>
    <source>
        <strain evidence="4">cv. CM334</strain>
    </source>
</reference>
<feature type="domain" description="Endonuclease/exonuclease/phosphatase" evidence="2">
    <location>
        <begin position="2"/>
        <end position="103"/>
    </location>
</feature>
<dbReference type="InterPro" id="IPR043502">
    <property type="entry name" value="DNA/RNA_pol_sf"/>
</dbReference>
<gene>
    <name evidence="3" type="ORF">T459_26147</name>
</gene>
<dbReference type="PANTHER" id="PTHR33710">
    <property type="entry name" value="BNAC02G09200D PROTEIN"/>
    <property type="match status" value="1"/>
</dbReference>
<organism evidence="3 4">
    <name type="scientific">Capsicum annuum</name>
    <name type="common">Capsicum pepper</name>
    <dbReference type="NCBI Taxonomy" id="4072"/>
    <lineage>
        <taxon>Eukaryota</taxon>
        <taxon>Viridiplantae</taxon>
        <taxon>Streptophyta</taxon>
        <taxon>Embryophyta</taxon>
        <taxon>Tracheophyta</taxon>
        <taxon>Spermatophyta</taxon>
        <taxon>Magnoliopsida</taxon>
        <taxon>eudicotyledons</taxon>
        <taxon>Gunneridae</taxon>
        <taxon>Pentapetalae</taxon>
        <taxon>asterids</taxon>
        <taxon>lamiids</taxon>
        <taxon>Solanales</taxon>
        <taxon>Solanaceae</taxon>
        <taxon>Solanoideae</taxon>
        <taxon>Capsiceae</taxon>
        <taxon>Capsicum</taxon>
    </lineage>
</organism>
<dbReference type="Pfam" id="PF00078">
    <property type="entry name" value="RVT_1"/>
    <property type="match status" value="1"/>
</dbReference>
<proteinExistence type="predicted"/>
<evidence type="ECO:0000313" key="4">
    <source>
        <dbReference type="Proteomes" id="UP000222542"/>
    </source>
</evidence>
<comment type="caution">
    <text evidence="3">The sequence shown here is derived from an EMBL/GenBank/DDBJ whole genome shotgun (WGS) entry which is preliminary data.</text>
</comment>
<keyword evidence="4" id="KW-1185">Reference proteome</keyword>
<dbReference type="GO" id="GO:0003824">
    <property type="term" value="F:catalytic activity"/>
    <property type="evidence" value="ECO:0007669"/>
    <property type="project" value="InterPro"/>
</dbReference>
<dbReference type="STRING" id="4072.A0A2G2YMQ4"/>
<dbReference type="EMBL" id="AYRZ02000010">
    <property type="protein sequence ID" value="PHT71043.1"/>
    <property type="molecule type" value="Genomic_DNA"/>
</dbReference>
<dbReference type="InterPro" id="IPR000477">
    <property type="entry name" value="RT_dom"/>
</dbReference>
<dbReference type="Gene3D" id="3.30.70.270">
    <property type="match status" value="1"/>
</dbReference>
<name>A0A2G2YMQ4_CAPAN</name>
<dbReference type="Pfam" id="PF03372">
    <property type="entry name" value="Exo_endo_phos"/>
    <property type="match status" value="1"/>
</dbReference>
<dbReference type="Gramene" id="PHT71043">
    <property type="protein sequence ID" value="PHT71043"/>
    <property type="gene ID" value="T459_26147"/>
</dbReference>
<dbReference type="AlphaFoldDB" id="A0A2G2YMQ4"/>
<dbReference type="InterPro" id="IPR036691">
    <property type="entry name" value="Endo/exonu/phosph_ase_sf"/>
</dbReference>
<evidence type="ECO:0000259" key="2">
    <source>
        <dbReference type="Pfam" id="PF03372"/>
    </source>
</evidence>
<dbReference type="InterPro" id="IPR005135">
    <property type="entry name" value="Endo/exonuclease/phosphatase"/>
</dbReference>
<dbReference type="Gene3D" id="3.60.10.10">
    <property type="entry name" value="Endonuclease/exonuclease/phosphatase"/>
    <property type="match status" value="1"/>
</dbReference>
<dbReference type="InterPro" id="IPR043128">
    <property type="entry name" value="Rev_trsase/Diguanyl_cyclase"/>
</dbReference>
<dbReference type="SUPFAM" id="SSF56672">
    <property type="entry name" value="DNA/RNA polymerases"/>
    <property type="match status" value="1"/>
</dbReference>
<dbReference type="SUPFAM" id="SSF56219">
    <property type="entry name" value="DNase I-like"/>
    <property type="match status" value="1"/>
</dbReference>
<protein>
    <submittedName>
        <fullName evidence="3">Uncharacterized protein</fullName>
    </submittedName>
</protein>